<evidence type="ECO:0000313" key="2">
    <source>
        <dbReference type="EMBL" id="KAF7731594.1"/>
    </source>
</evidence>
<name>A0A8H7BSE3_9FUNG</name>
<gene>
    <name evidence="2" type="ORF">EC973_009358</name>
</gene>
<dbReference type="PANTHER" id="PTHR13146:SF0">
    <property type="entry name" value="SOLUTE CARRIER FAMILY 35 MEMBER F6"/>
    <property type="match status" value="1"/>
</dbReference>
<feature type="transmembrane region" description="Helical" evidence="1">
    <location>
        <begin position="205"/>
        <end position="222"/>
    </location>
</feature>
<accession>A0A8H7BSE3</accession>
<dbReference type="PANTHER" id="PTHR13146">
    <property type="match status" value="1"/>
</dbReference>
<evidence type="ECO:0000313" key="3">
    <source>
        <dbReference type="Proteomes" id="UP000605846"/>
    </source>
</evidence>
<feature type="transmembrane region" description="Helical" evidence="1">
    <location>
        <begin position="242"/>
        <end position="262"/>
    </location>
</feature>
<dbReference type="AlphaFoldDB" id="A0A8H7BSE3"/>
<proteinExistence type="predicted"/>
<keyword evidence="1" id="KW-0812">Transmembrane</keyword>
<feature type="transmembrane region" description="Helical" evidence="1">
    <location>
        <begin position="142"/>
        <end position="160"/>
    </location>
</feature>
<keyword evidence="3" id="KW-1185">Reference proteome</keyword>
<keyword evidence="1" id="KW-1133">Transmembrane helix</keyword>
<reference evidence="2" key="1">
    <citation type="submission" date="2020-01" db="EMBL/GenBank/DDBJ databases">
        <title>Genome Sequencing of Three Apophysomyces-Like Fungal Strains Confirms a Novel Fungal Genus in the Mucoromycota with divergent Burkholderia-like Endosymbiotic Bacteria.</title>
        <authorList>
            <person name="Stajich J.E."/>
            <person name="Macias A.M."/>
            <person name="Carter-House D."/>
            <person name="Lovett B."/>
            <person name="Kasson L.R."/>
            <person name="Berry K."/>
            <person name="Grigoriev I."/>
            <person name="Chang Y."/>
            <person name="Spatafora J."/>
            <person name="Kasson M.T."/>
        </authorList>
    </citation>
    <scope>NUCLEOTIDE SEQUENCE</scope>
    <source>
        <strain evidence="2">NRRL A-21654</strain>
    </source>
</reference>
<comment type="caution">
    <text evidence="2">The sequence shown here is derived from an EMBL/GenBank/DDBJ whole genome shotgun (WGS) entry which is preliminary data.</text>
</comment>
<dbReference type="EMBL" id="JABAYA010000009">
    <property type="protein sequence ID" value="KAF7731594.1"/>
    <property type="molecule type" value="Genomic_DNA"/>
</dbReference>
<evidence type="ECO:0000256" key="1">
    <source>
        <dbReference type="SAM" id="Phobius"/>
    </source>
</evidence>
<dbReference type="Proteomes" id="UP000605846">
    <property type="component" value="Unassembled WGS sequence"/>
</dbReference>
<keyword evidence="1" id="KW-0472">Membrane</keyword>
<evidence type="ECO:0008006" key="4">
    <source>
        <dbReference type="Google" id="ProtNLM"/>
    </source>
</evidence>
<dbReference type="GO" id="GO:0016020">
    <property type="term" value="C:membrane"/>
    <property type="evidence" value="ECO:0007669"/>
    <property type="project" value="TreeGrafter"/>
</dbReference>
<organism evidence="2 3">
    <name type="scientific">Apophysomyces ossiformis</name>
    <dbReference type="NCBI Taxonomy" id="679940"/>
    <lineage>
        <taxon>Eukaryota</taxon>
        <taxon>Fungi</taxon>
        <taxon>Fungi incertae sedis</taxon>
        <taxon>Mucoromycota</taxon>
        <taxon>Mucoromycotina</taxon>
        <taxon>Mucoromycetes</taxon>
        <taxon>Mucorales</taxon>
        <taxon>Mucorineae</taxon>
        <taxon>Mucoraceae</taxon>
        <taxon>Apophysomyces</taxon>
    </lineage>
</organism>
<sequence length="339" mass="37236">MSIPLLLTFQNHQVVDHTTKSETEFAQPLLQTTMIFIGEILCILAIQLASKTPSLLDPSLLEAIQPQHAYGDHWTVPISPFSCSALWFIFPSACDLISTTLMNLGLIYSTPSVFQMVRSSIVGFSAICSFLFLTRRFLGREWTAVLTILVGTGWIVVAASKEEQNWFGPSLIVLGQLFVAGQFTLEEYLMDRFHVEPVRAMGIEGLLGTFLLGITLLVSAFVGKDWFDIRAGFEQLLDSDALWQSALALALVVAIFNFFGLAVSTKVGVPGRSAIDTTRTVLVWLLAIHYGWDAFSWLQLGGFIVLVFGTFAFNGVFASLRAAGRTGWGDHSESAPLLS</sequence>
<dbReference type="OrthoDB" id="29773at2759"/>
<protein>
    <recommendedName>
        <fullName evidence="4">Integral membrane protein</fullName>
    </recommendedName>
</protein>
<feature type="transmembrane region" description="Helical" evidence="1">
    <location>
        <begin position="298"/>
        <end position="317"/>
    </location>
</feature>
<feature type="transmembrane region" description="Helical" evidence="1">
    <location>
        <begin position="166"/>
        <end position="185"/>
    </location>
</feature>